<evidence type="ECO:0000313" key="4">
    <source>
        <dbReference type="Proteomes" id="UP001166191"/>
    </source>
</evidence>
<keyword evidence="1" id="KW-0472">Membrane</keyword>
<feature type="transmembrane region" description="Helical" evidence="1">
    <location>
        <begin position="177"/>
        <end position="197"/>
    </location>
</feature>
<keyword evidence="4" id="KW-1185">Reference proteome</keyword>
<dbReference type="Proteomes" id="UP001166191">
    <property type="component" value="Unassembled WGS sequence"/>
</dbReference>
<evidence type="ECO:0000256" key="2">
    <source>
        <dbReference type="SAM" id="SignalP"/>
    </source>
</evidence>
<keyword evidence="1" id="KW-0812">Transmembrane</keyword>
<feature type="transmembrane region" description="Helical" evidence="1">
    <location>
        <begin position="116"/>
        <end position="134"/>
    </location>
</feature>
<proteinExistence type="predicted"/>
<keyword evidence="2" id="KW-0732">Signal</keyword>
<evidence type="ECO:0000256" key="1">
    <source>
        <dbReference type="SAM" id="Phobius"/>
    </source>
</evidence>
<dbReference type="Pfam" id="PF04955">
    <property type="entry name" value="HupE_UreJ"/>
    <property type="match status" value="1"/>
</dbReference>
<dbReference type="InterPro" id="IPR007038">
    <property type="entry name" value="HupE_UreJ"/>
</dbReference>
<feature type="transmembrane region" description="Helical" evidence="1">
    <location>
        <begin position="146"/>
        <end position="165"/>
    </location>
</feature>
<dbReference type="EMBL" id="JAHKNG010000017">
    <property type="protein sequence ID" value="MBU3030695.1"/>
    <property type="molecule type" value="Genomic_DNA"/>
</dbReference>
<feature type="transmembrane region" description="Helical" evidence="1">
    <location>
        <begin position="32"/>
        <end position="56"/>
    </location>
</feature>
<accession>A0ABS6AJC4</accession>
<gene>
    <name evidence="3" type="ORF">KNW02_11275</name>
</gene>
<comment type="caution">
    <text evidence="3">The sequence shown here is derived from an EMBL/GenBank/DDBJ whole genome shotgun (WGS) entry which is preliminary data.</text>
</comment>
<organism evidence="3 4">
    <name type="scientific">Paracoccus marinaquae</name>
    <dbReference type="NCBI Taxonomy" id="2841926"/>
    <lineage>
        <taxon>Bacteria</taxon>
        <taxon>Pseudomonadati</taxon>
        <taxon>Pseudomonadota</taxon>
        <taxon>Alphaproteobacteria</taxon>
        <taxon>Rhodobacterales</taxon>
        <taxon>Paracoccaceae</taxon>
        <taxon>Paracoccus</taxon>
    </lineage>
</organism>
<feature type="chain" id="PRO_5046622221" evidence="2">
    <location>
        <begin position="23"/>
        <end position="198"/>
    </location>
</feature>
<protein>
    <submittedName>
        <fullName evidence="3">HupE/UreJ family protein</fullName>
    </submittedName>
</protein>
<name>A0ABS6AJC4_9RHOB</name>
<feature type="transmembrane region" description="Helical" evidence="1">
    <location>
        <begin position="91"/>
        <end position="109"/>
    </location>
</feature>
<feature type="transmembrane region" description="Helical" evidence="1">
    <location>
        <begin position="68"/>
        <end position="85"/>
    </location>
</feature>
<keyword evidence="1" id="KW-1133">Transmembrane helix</keyword>
<dbReference type="RefSeq" id="WP_216033366.1">
    <property type="nucleotide sequence ID" value="NZ_JAHKNG010000017.1"/>
</dbReference>
<reference evidence="3" key="1">
    <citation type="submission" date="2021-06" db="EMBL/GenBank/DDBJ databases">
        <title>Paracoccus bacterium XHP0099 sp. nov., isolated from the surface waters of the Yellow Sea.</title>
        <authorList>
            <person name="Xue H."/>
            <person name="Zhang D."/>
        </authorList>
    </citation>
    <scope>NUCLEOTIDE SEQUENCE</scope>
    <source>
        <strain evidence="3">XHP0099</strain>
    </source>
</reference>
<sequence length="198" mass="19923">MRRSLVGLAAVLVLLVPGAASAHGNLAAAGAFYSGLLHPLLVPAELLCLLAVGLYLGTNGRHASQIGVPVFAGFVAAGLALGGLLSLPVRLPTIMALAAAALASLSVIAGKRLPHALLAVLAGFGGLAIGLDAVPDADGWGDRLLTSVATVIGSGAAIVILTAFVSSQQRELSRIGYRVAGSWIMAVAILYFGWLAVQ</sequence>
<feature type="signal peptide" evidence="2">
    <location>
        <begin position="1"/>
        <end position="22"/>
    </location>
</feature>
<evidence type="ECO:0000313" key="3">
    <source>
        <dbReference type="EMBL" id="MBU3030695.1"/>
    </source>
</evidence>